<sequence length="172" mass="20201">MWRFPFFFFFSSRTNFHWRETKSSKILSHSNSFARRSFVVCENDNISKTASEIKSNNNMNSNMKMVLRFERGCLFGFHKFSHLILKTDQNSTWEELLISEPVLLNYEKKWLFTFLLSCHMYPTITKLIAPTTISTTPSLTDETQSFGEFGFGMPVKKFREVPNLPYVFTVCV</sequence>
<evidence type="ECO:0000313" key="3">
    <source>
        <dbReference type="Proteomes" id="UP000015101"/>
    </source>
</evidence>
<reference evidence="2" key="3">
    <citation type="submission" date="2015-06" db="UniProtKB">
        <authorList>
            <consortium name="EnsemblMetazoa"/>
        </authorList>
    </citation>
    <scope>IDENTIFICATION</scope>
</reference>
<gene>
    <name evidence="2" type="primary">20206877</name>
    <name evidence="1" type="ORF">HELRODRAFT_178645</name>
</gene>
<dbReference type="Proteomes" id="UP000015101">
    <property type="component" value="Unassembled WGS sequence"/>
</dbReference>
<dbReference type="HOGENOM" id="CLU_1556959_0_0_1"/>
<reference evidence="1 3" key="2">
    <citation type="journal article" date="2013" name="Nature">
        <title>Insights into bilaterian evolution from three spiralian genomes.</title>
        <authorList>
            <person name="Simakov O."/>
            <person name="Marletaz F."/>
            <person name="Cho S.J."/>
            <person name="Edsinger-Gonzales E."/>
            <person name="Havlak P."/>
            <person name="Hellsten U."/>
            <person name="Kuo D.H."/>
            <person name="Larsson T."/>
            <person name="Lv J."/>
            <person name="Arendt D."/>
            <person name="Savage R."/>
            <person name="Osoegawa K."/>
            <person name="de Jong P."/>
            <person name="Grimwood J."/>
            <person name="Chapman J.A."/>
            <person name="Shapiro H."/>
            <person name="Aerts A."/>
            <person name="Otillar R.P."/>
            <person name="Terry A.Y."/>
            <person name="Boore J.L."/>
            <person name="Grigoriev I.V."/>
            <person name="Lindberg D.R."/>
            <person name="Seaver E.C."/>
            <person name="Weisblat D.A."/>
            <person name="Putnam N.H."/>
            <person name="Rokhsar D.S."/>
        </authorList>
    </citation>
    <scope>NUCLEOTIDE SEQUENCE</scope>
</reference>
<dbReference type="RefSeq" id="XP_009024990.1">
    <property type="nucleotide sequence ID" value="XM_009026742.1"/>
</dbReference>
<organism evidence="2 3">
    <name type="scientific">Helobdella robusta</name>
    <name type="common">Californian leech</name>
    <dbReference type="NCBI Taxonomy" id="6412"/>
    <lineage>
        <taxon>Eukaryota</taxon>
        <taxon>Metazoa</taxon>
        <taxon>Spiralia</taxon>
        <taxon>Lophotrochozoa</taxon>
        <taxon>Annelida</taxon>
        <taxon>Clitellata</taxon>
        <taxon>Hirudinea</taxon>
        <taxon>Rhynchobdellida</taxon>
        <taxon>Glossiphoniidae</taxon>
        <taxon>Helobdella</taxon>
    </lineage>
</organism>
<dbReference type="EMBL" id="AMQM01006520">
    <property type="status" value="NOT_ANNOTATED_CDS"/>
    <property type="molecule type" value="Genomic_DNA"/>
</dbReference>
<dbReference type="InParanoid" id="T1FDH8"/>
<reference evidence="3" key="1">
    <citation type="submission" date="2012-12" db="EMBL/GenBank/DDBJ databases">
        <authorList>
            <person name="Hellsten U."/>
            <person name="Grimwood J."/>
            <person name="Chapman J.A."/>
            <person name="Shapiro H."/>
            <person name="Aerts A."/>
            <person name="Otillar R.P."/>
            <person name="Terry A.Y."/>
            <person name="Boore J.L."/>
            <person name="Simakov O."/>
            <person name="Marletaz F."/>
            <person name="Cho S.-J."/>
            <person name="Edsinger-Gonzales E."/>
            <person name="Havlak P."/>
            <person name="Kuo D.-H."/>
            <person name="Larsson T."/>
            <person name="Lv J."/>
            <person name="Arendt D."/>
            <person name="Savage R."/>
            <person name="Osoegawa K."/>
            <person name="de Jong P."/>
            <person name="Lindberg D.R."/>
            <person name="Seaver E.C."/>
            <person name="Weisblat D.A."/>
            <person name="Putnam N.H."/>
            <person name="Grigoriev I.V."/>
            <person name="Rokhsar D.S."/>
        </authorList>
    </citation>
    <scope>NUCLEOTIDE SEQUENCE</scope>
</reference>
<protein>
    <submittedName>
        <fullName evidence="1 2">Uncharacterized protein</fullName>
    </submittedName>
</protein>
<keyword evidence="3" id="KW-1185">Reference proteome</keyword>
<accession>T1FDH8</accession>
<dbReference type="EMBL" id="KB097487">
    <property type="protein sequence ID" value="ESN96845.1"/>
    <property type="molecule type" value="Genomic_DNA"/>
</dbReference>
<name>T1FDH8_HELRO</name>
<dbReference type="KEGG" id="hro:HELRODRAFT_178645"/>
<dbReference type="GeneID" id="20206877"/>
<dbReference type="EnsemblMetazoa" id="HelroT178645">
    <property type="protein sequence ID" value="HelroP178645"/>
    <property type="gene ID" value="HelroG178645"/>
</dbReference>
<evidence type="ECO:0000313" key="2">
    <source>
        <dbReference type="EnsemblMetazoa" id="HelroP178645"/>
    </source>
</evidence>
<dbReference type="CTD" id="20206877"/>
<proteinExistence type="predicted"/>
<dbReference type="AlphaFoldDB" id="T1FDH8"/>
<evidence type="ECO:0000313" key="1">
    <source>
        <dbReference type="EMBL" id="ESN96845.1"/>
    </source>
</evidence>